<evidence type="ECO:0000259" key="1">
    <source>
        <dbReference type="Pfam" id="PF13185"/>
    </source>
</evidence>
<evidence type="ECO:0000313" key="3">
    <source>
        <dbReference type="Proteomes" id="UP000247832"/>
    </source>
</evidence>
<gene>
    <name evidence="2" type="ORF">CVV68_22865</name>
</gene>
<dbReference type="OrthoDB" id="3820533at2"/>
<dbReference type="SUPFAM" id="SSF55781">
    <property type="entry name" value="GAF domain-like"/>
    <property type="match status" value="1"/>
</dbReference>
<dbReference type="Gene3D" id="3.30.450.40">
    <property type="match status" value="1"/>
</dbReference>
<proteinExistence type="predicted"/>
<dbReference type="AlphaFoldDB" id="A0A2V5LC45"/>
<reference evidence="2 3" key="1">
    <citation type="submission" date="2018-05" db="EMBL/GenBank/DDBJ databases">
        <title>Genetic diversity of glacier-inhabiting Cryobacterium bacteria in China and description of Cryobacterium mengkeensis sp. nov. and Arthrobacter glacialis sp. nov.</title>
        <authorList>
            <person name="Liu Q."/>
            <person name="Xin Y.-H."/>
        </authorList>
    </citation>
    <scope>NUCLEOTIDE SEQUENCE [LARGE SCALE GENOMIC DNA]</scope>
    <source>
        <strain evidence="2 3">LI2</strain>
    </source>
</reference>
<sequence>MRCAKNRGIGPPQRIQGDFMVEQQKKQGFRVPDRYRVRSGTTRRTEVGLIDEKTGEFLAELVTLGAECCYRPRSAVECGITVVQDGRPAMAAASGPNARVLEDLQYSSGTGPCVTALGLDGALLVQDLSMERRWPDYSAAASAINVRSILSVPLELGDTSHAVLNLYSEHSGYFTSSDAVTIASFAQIASEALKLNLVIAQLREQCDELKVAIISRTAADIAIGAIMAQHRYGREEPLKLLFGR</sequence>
<feature type="domain" description="GAF" evidence="1">
    <location>
        <begin position="76"/>
        <end position="193"/>
    </location>
</feature>
<organism evidence="2 3">
    <name type="scientific">Arthrobacter livingstonensis</name>
    <dbReference type="NCBI Taxonomy" id="670078"/>
    <lineage>
        <taxon>Bacteria</taxon>
        <taxon>Bacillati</taxon>
        <taxon>Actinomycetota</taxon>
        <taxon>Actinomycetes</taxon>
        <taxon>Micrococcales</taxon>
        <taxon>Micrococcaceae</taxon>
        <taxon>Arthrobacter</taxon>
    </lineage>
</organism>
<dbReference type="Pfam" id="PF13185">
    <property type="entry name" value="GAF_2"/>
    <property type="match status" value="1"/>
</dbReference>
<name>A0A2V5LC45_9MICC</name>
<dbReference type="InterPro" id="IPR029016">
    <property type="entry name" value="GAF-like_dom_sf"/>
</dbReference>
<dbReference type="InterPro" id="IPR003018">
    <property type="entry name" value="GAF"/>
</dbReference>
<dbReference type="EMBL" id="QJVD01000092">
    <property type="protein sequence ID" value="PYI63940.1"/>
    <property type="molecule type" value="Genomic_DNA"/>
</dbReference>
<protein>
    <submittedName>
        <fullName evidence="2">Response regulator receiver protein</fullName>
    </submittedName>
</protein>
<dbReference type="Proteomes" id="UP000247832">
    <property type="component" value="Unassembled WGS sequence"/>
</dbReference>
<accession>A0A2V5LC45</accession>
<evidence type="ECO:0000313" key="2">
    <source>
        <dbReference type="EMBL" id="PYI63940.1"/>
    </source>
</evidence>
<keyword evidence="3" id="KW-1185">Reference proteome</keyword>
<comment type="caution">
    <text evidence="2">The sequence shown here is derived from an EMBL/GenBank/DDBJ whole genome shotgun (WGS) entry which is preliminary data.</text>
</comment>